<protein>
    <recommendedName>
        <fullName evidence="3">Protein kinase domain-containing protein</fullName>
    </recommendedName>
</protein>
<name>A0AAD7FJ77_9AGAR</name>
<dbReference type="Proteomes" id="UP001221142">
    <property type="component" value="Unassembled WGS sequence"/>
</dbReference>
<keyword evidence="2" id="KW-1185">Reference proteome</keyword>
<accession>A0AAD7FJ77</accession>
<organism evidence="1 2">
    <name type="scientific">Roridomyces roridus</name>
    <dbReference type="NCBI Taxonomy" id="1738132"/>
    <lineage>
        <taxon>Eukaryota</taxon>
        <taxon>Fungi</taxon>
        <taxon>Dikarya</taxon>
        <taxon>Basidiomycota</taxon>
        <taxon>Agaricomycotina</taxon>
        <taxon>Agaricomycetes</taxon>
        <taxon>Agaricomycetidae</taxon>
        <taxon>Agaricales</taxon>
        <taxon>Marasmiineae</taxon>
        <taxon>Mycenaceae</taxon>
        <taxon>Roridomyces</taxon>
    </lineage>
</organism>
<evidence type="ECO:0008006" key="3">
    <source>
        <dbReference type="Google" id="ProtNLM"/>
    </source>
</evidence>
<reference evidence="1" key="1">
    <citation type="submission" date="2023-03" db="EMBL/GenBank/DDBJ databases">
        <title>Massive genome expansion in bonnet fungi (Mycena s.s.) driven by repeated elements and novel gene families across ecological guilds.</title>
        <authorList>
            <consortium name="Lawrence Berkeley National Laboratory"/>
            <person name="Harder C.B."/>
            <person name="Miyauchi S."/>
            <person name="Viragh M."/>
            <person name="Kuo A."/>
            <person name="Thoen E."/>
            <person name="Andreopoulos B."/>
            <person name="Lu D."/>
            <person name="Skrede I."/>
            <person name="Drula E."/>
            <person name="Henrissat B."/>
            <person name="Morin E."/>
            <person name="Kohler A."/>
            <person name="Barry K."/>
            <person name="LaButti K."/>
            <person name="Morin E."/>
            <person name="Salamov A."/>
            <person name="Lipzen A."/>
            <person name="Mereny Z."/>
            <person name="Hegedus B."/>
            <person name="Baldrian P."/>
            <person name="Stursova M."/>
            <person name="Weitz H."/>
            <person name="Taylor A."/>
            <person name="Grigoriev I.V."/>
            <person name="Nagy L.G."/>
            <person name="Martin F."/>
            <person name="Kauserud H."/>
        </authorList>
    </citation>
    <scope>NUCLEOTIDE SEQUENCE</scope>
    <source>
        <strain evidence="1">9284</strain>
    </source>
</reference>
<proteinExistence type="predicted"/>
<evidence type="ECO:0000313" key="1">
    <source>
        <dbReference type="EMBL" id="KAJ7622123.1"/>
    </source>
</evidence>
<gene>
    <name evidence="1" type="ORF">FB45DRAFT_927044</name>
</gene>
<comment type="caution">
    <text evidence="1">The sequence shown here is derived from an EMBL/GenBank/DDBJ whole genome shotgun (WGS) entry which is preliminary data.</text>
</comment>
<dbReference type="EMBL" id="JARKIF010000015">
    <property type="protein sequence ID" value="KAJ7622123.1"/>
    <property type="molecule type" value="Genomic_DNA"/>
</dbReference>
<dbReference type="AlphaFoldDB" id="A0AAD7FJ77"/>
<evidence type="ECO:0000313" key="2">
    <source>
        <dbReference type="Proteomes" id="UP001221142"/>
    </source>
</evidence>
<sequence length="534" mass="60706">MDSDTPHIPLGHPTSEPCAESFVDSAESSSSSSFAGAFFPHSTNLNIHGGTYASNVHVHQAAKPELESFRRIRRGDIDLRITRETRLSRDAQSGGITSRFRAGNTVQRRYSARIRGEDADFSVLLYEGKDAAEEWREYVSQLSCVWHPNVVQIFAVANYADMYAVVAYDDLLPYEEFLSLRNASPVAIVYYHACWAEDFIAAESQVEVHAAEGTSHWIRSSSGRLCIDLVPSEFDGPPLRKRYTTDMDIDWHGHNRRLIHQSMDQTAIESFTMHEFHCFSQRAFRQRRFGTWPATGELTINAVYLSRLEIARLGATSCDWYVTEGWRVAFIAVHSTLTNGWTRFKVRDMSDENIRLATDTSTLDPGLWLSQANHIMKCSHLGRDSHHLRIVQRIQFHVSISPPTVEDLPQGYLFLCPMEWFKVGSASFRFPLVTPWFYWSLDPTGDEILSPEQALSLGFPSLETSIACSTTHWEARAYDALRTFHEGKGFDPDSQDVAIHLGYPLYHLWGNTETSGEVALRHGTQYHSLFLCWH</sequence>